<keyword evidence="1" id="KW-1133">Transmembrane helix</keyword>
<evidence type="ECO:0000313" key="3">
    <source>
        <dbReference type="EMBL" id="CCV64043.1"/>
    </source>
</evidence>
<dbReference type="GO" id="GO:0007165">
    <property type="term" value="P:signal transduction"/>
    <property type="evidence" value="ECO:0007669"/>
    <property type="project" value="TreeGrafter"/>
</dbReference>
<dbReference type="InterPro" id="IPR005151">
    <property type="entry name" value="Tail-specific_protease"/>
</dbReference>
<protein>
    <submittedName>
        <fullName evidence="3">Peptidase, S41 family</fullName>
    </submittedName>
</protein>
<accession>U4KKF5</accession>
<dbReference type="RefSeq" id="WP_026657143.1">
    <property type="nucleotide sequence ID" value="NC_022538.1"/>
</dbReference>
<dbReference type="Gene3D" id="3.90.226.10">
    <property type="entry name" value="2-enoyl-CoA Hydratase, Chain A, domain 1"/>
    <property type="match status" value="1"/>
</dbReference>
<keyword evidence="1" id="KW-0812">Transmembrane</keyword>
<feature type="domain" description="Tail specific protease" evidence="2">
    <location>
        <begin position="183"/>
        <end position="383"/>
    </location>
</feature>
<proteinExistence type="predicted"/>
<organism evidence="3 4">
    <name type="scientific">Alteracholeplasma palmae (strain ATCC 49389 / J233)</name>
    <name type="common">Acholeplasma palmae</name>
    <dbReference type="NCBI Taxonomy" id="1318466"/>
    <lineage>
        <taxon>Bacteria</taxon>
        <taxon>Bacillati</taxon>
        <taxon>Mycoplasmatota</taxon>
        <taxon>Mollicutes</taxon>
        <taxon>Acholeplasmatales</taxon>
        <taxon>Acholeplasmataceae</taxon>
        <taxon>Acholeplasma</taxon>
    </lineage>
</organism>
<keyword evidence="1" id="KW-0472">Membrane</keyword>
<dbReference type="EMBL" id="FO681347">
    <property type="protein sequence ID" value="CCV64043.1"/>
    <property type="molecule type" value="Genomic_DNA"/>
</dbReference>
<dbReference type="STRING" id="1318466.BN85404660"/>
<name>U4KKF5_ALTPJ</name>
<dbReference type="Pfam" id="PF03572">
    <property type="entry name" value="Peptidase_S41"/>
    <property type="match status" value="1"/>
</dbReference>
<gene>
    <name evidence="3" type="ORF">BN85404660</name>
</gene>
<dbReference type="Gene3D" id="3.30.750.44">
    <property type="match status" value="1"/>
</dbReference>
<feature type="transmembrane region" description="Helical" evidence="1">
    <location>
        <begin position="12"/>
        <end position="35"/>
    </location>
</feature>
<dbReference type="OrthoDB" id="403889at2"/>
<dbReference type="KEGG" id="apal:BN85404660"/>
<dbReference type="GO" id="GO:0004175">
    <property type="term" value="F:endopeptidase activity"/>
    <property type="evidence" value="ECO:0007669"/>
    <property type="project" value="TreeGrafter"/>
</dbReference>
<dbReference type="Gene3D" id="2.30.42.10">
    <property type="match status" value="1"/>
</dbReference>
<dbReference type="GO" id="GO:0030288">
    <property type="term" value="C:outer membrane-bounded periplasmic space"/>
    <property type="evidence" value="ECO:0007669"/>
    <property type="project" value="TreeGrafter"/>
</dbReference>
<dbReference type="MEROPS" id="S41.012"/>
<dbReference type="InterPro" id="IPR029045">
    <property type="entry name" value="ClpP/crotonase-like_dom_sf"/>
</dbReference>
<dbReference type="Proteomes" id="UP000032740">
    <property type="component" value="Chromosome"/>
</dbReference>
<evidence type="ECO:0000313" key="4">
    <source>
        <dbReference type="Proteomes" id="UP000032740"/>
    </source>
</evidence>
<dbReference type="PANTHER" id="PTHR32060:SF30">
    <property type="entry name" value="CARBOXY-TERMINAL PROCESSING PROTEASE CTPA"/>
    <property type="match status" value="1"/>
</dbReference>
<dbReference type="PANTHER" id="PTHR32060">
    <property type="entry name" value="TAIL-SPECIFIC PROTEASE"/>
    <property type="match status" value="1"/>
</dbReference>
<dbReference type="GO" id="GO:0008236">
    <property type="term" value="F:serine-type peptidase activity"/>
    <property type="evidence" value="ECO:0007669"/>
    <property type="project" value="InterPro"/>
</dbReference>
<dbReference type="HOGENOM" id="CLU_017295_3_0_14"/>
<sequence>MNDENIKMKNRIIAVAALVLIPLLFGLGYLVGTIFTKPVQSNSQIERQLQQIIENEAMYGKTYEQETIMHAKLLGMVSLLNDRYAQITYDDGDTTSSITRNQAENRKIGITFQFNSLNQLLVISVDPNSDSLGKIFPNDLIIGVFSNLERQYFQGKTQEEVTALLKSKPGIDSIDLIIQRGNQILTPITILYKELNTDSSSIVSSKKIDDNTVYLKLKEFDETAGELFKREMIQINIDNPTKLILDLRGNPGGYLSTLDKIVQELVPLNSSKNFGTVFQAVHTKRKEVSSKITGNGRLTPKNYTDNIVVLVDQNTASAAESLASILKIQLDAQIVGKKTFGKDIYQATVRIGTSNYYVKYTEGNWFYANEEGKFVTIGQEKILDEDTVINDFYLNDFPVLNRHKDIKVTLDTWIDLKNERLFLEYLTNSKIESLEELNNQIKVFSDKNNISYVTDTFTVKQSEALFKEYIKRVSDLENDAYIKYALALELR</sequence>
<evidence type="ECO:0000259" key="2">
    <source>
        <dbReference type="SMART" id="SM00245"/>
    </source>
</evidence>
<dbReference type="AlphaFoldDB" id="U4KKF5"/>
<evidence type="ECO:0000256" key="1">
    <source>
        <dbReference type="SAM" id="Phobius"/>
    </source>
</evidence>
<dbReference type="SUPFAM" id="SSF52096">
    <property type="entry name" value="ClpP/crotonase"/>
    <property type="match status" value="1"/>
</dbReference>
<reference evidence="3 4" key="1">
    <citation type="journal article" date="2013" name="J. Mol. Microbiol. Biotechnol.">
        <title>Analysis of the Complete Genomes of Acholeplasma brassicae , A. palmae and A. laidlawii and Their Comparison to the Obligate Parasites from ' Candidatus Phytoplasma'.</title>
        <authorList>
            <person name="Kube M."/>
            <person name="Siewert C."/>
            <person name="Migdoll A.M."/>
            <person name="Duduk B."/>
            <person name="Holz S."/>
            <person name="Rabus R."/>
            <person name="Seemuller E."/>
            <person name="Mitrovic J."/>
            <person name="Muller I."/>
            <person name="Buttner C."/>
            <person name="Reinhardt R."/>
        </authorList>
    </citation>
    <scope>NUCLEOTIDE SEQUENCE [LARGE SCALE GENOMIC DNA]</scope>
    <source>
        <strain evidence="3 4">J233</strain>
    </source>
</reference>
<dbReference type="SMART" id="SM00245">
    <property type="entry name" value="TSPc"/>
    <property type="match status" value="1"/>
</dbReference>
<dbReference type="InterPro" id="IPR036034">
    <property type="entry name" value="PDZ_sf"/>
</dbReference>
<dbReference type="GO" id="GO:0006508">
    <property type="term" value="P:proteolysis"/>
    <property type="evidence" value="ECO:0007669"/>
    <property type="project" value="InterPro"/>
</dbReference>
<keyword evidence="4" id="KW-1185">Reference proteome</keyword>